<accession>A0A8J4TU41</accession>
<sequence length="88" mass="9755">MLDYTELGVGSADGTSMSVDDKLQLVLVHIHHRGAGFLGGCQEEDGKHSHLKLRTDTNESTAHWFEQTVPAELHVQDVIICIRLMEGE</sequence>
<evidence type="ECO:0000313" key="1">
    <source>
        <dbReference type="EMBL" id="KAF5897529.1"/>
    </source>
</evidence>
<dbReference type="Proteomes" id="UP000727407">
    <property type="component" value="Unassembled WGS sequence"/>
</dbReference>
<dbReference type="AlphaFoldDB" id="A0A8J4TU41"/>
<evidence type="ECO:0000313" key="2">
    <source>
        <dbReference type="Proteomes" id="UP000727407"/>
    </source>
</evidence>
<gene>
    <name evidence="1" type="ORF">DAT39_012746</name>
</gene>
<organism evidence="1 2">
    <name type="scientific">Clarias magur</name>
    <name type="common">Asian catfish</name>
    <name type="synonym">Macropteronotus magur</name>
    <dbReference type="NCBI Taxonomy" id="1594786"/>
    <lineage>
        <taxon>Eukaryota</taxon>
        <taxon>Metazoa</taxon>
        <taxon>Chordata</taxon>
        <taxon>Craniata</taxon>
        <taxon>Vertebrata</taxon>
        <taxon>Euteleostomi</taxon>
        <taxon>Actinopterygii</taxon>
        <taxon>Neopterygii</taxon>
        <taxon>Teleostei</taxon>
        <taxon>Ostariophysi</taxon>
        <taxon>Siluriformes</taxon>
        <taxon>Clariidae</taxon>
        <taxon>Clarias</taxon>
    </lineage>
</organism>
<proteinExistence type="predicted"/>
<protein>
    <submittedName>
        <fullName evidence="1">Uncharacterized protein</fullName>
    </submittedName>
</protein>
<name>A0A8J4TU41_CLAMG</name>
<comment type="caution">
    <text evidence="1">The sequence shown here is derived from an EMBL/GenBank/DDBJ whole genome shotgun (WGS) entry which is preliminary data.</text>
</comment>
<reference evidence="1" key="1">
    <citation type="submission" date="2020-07" db="EMBL/GenBank/DDBJ databases">
        <title>Clarias magur genome sequencing, assembly and annotation.</title>
        <authorList>
            <person name="Kushwaha B."/>
            <person name="Kumar R."/>
            <person name="Das P."/>
            <person name="Joshi C.G."/>
            <person name="Kumar D."/>
            <person name="Nagpure N.S."/>
            <person name="Pandey M."/>
            <person name="Agarwal S."/>
            <person name="Srivastava S."/>
            <person name="Singh M."/>
            <person name="Sahoo L."/>
            <person name="Jayasankar P."/>
            <person name="Meher P.K."/>
            <person name="Koringa P.G."/>
            <person name="Iquebal M.A."/>
            <person name="Das S.P."/>
            <person name="Bit A."/>
            <person name="Patnaik S."/>
            <person name="Patel N."/>
            <person name="Shah T.M."/>
            <person name="Hinsu A."/>
            <person name="Jena J.K."/>
        </authorList>
    </citation>
    <scope>NUCLEOTIDE SEQUENCE</scope>
    <source>
        <strain evidence="1">CIFAMagur01</strain>
        <tissue evidence="1">Testis</tissue>
    </source>
</reference>
<dbReference type="EMBL" id="QNUK01000232">
    <property type="protein sequence ID" value="KAF5897529.1"/>
    <property type="molecule type" value="Genomic_DNA"/>
</dbReference>
<keyword evidence="2" id="KW-1185">Reference proteome</keyword>